<name>A0A816NQF8_9BILA</name>
<feature type="compositionally biased region" description="Low complexity" evidence="1">
    <location>
        <begin position="61"/>
        <end position="81"/>
    </location>
</feature>
<evidence type="ECO:0000313" key="2">
    <source>
        <dbReference type="EMBL" id="CAF2038309.1"/>
    </source>
</evidence>
<protein>
    <submittedName>
        <fullName evidence="2">Uncharacterized protein</fullName>
    </submittedName>
</protein>
<evidence type="ECO:0000256" key="1">
    <source>
        <dbReference type="SAM" id="MobiDB-lite"/>
    </source>
</evidence>
<accession>A0A816NQF8</accession>
<sequence>MKLLHSVYVQKQINIIAESGCTLLHLYPVSHYDINQIESYIYRYRVANTKSPKLNARKRTSGSIGTQGTSTSSISYSTITTNDSGGIQLSNTNNSTSYRDLFQSD</sequence>
<dbReference type="AlphaFoldDB" id="A0A816NQF8"/>
<organism evidence="2 3">
    <name type="scientific">Rotaria magnacalcarata</name>
    <dbReference type="NCBI Taxonomy" id="392030"/>
    <lineage>
        <taxon>Eukaryota</taxon>
        <taxon>Metazoa</taxon>
        <taxon>Spiralia</taxon>
        <taxon>Gnathifera</taxon>
        <taxon>Rotifera</taxon>
        <taxon>Eurotatoria</taxon>
        <taxon>Bdelloidea</taxon>
        <taxon>Philodinida</taxon>
        <taxon>Philodinidae</taxon>
        <taxon>Rotaria</taxon>
    </lineage>
</organism>
<dbReference type="Proteomes" id="UP000663824">
    <property type="component" value="Unassembled WGS sequence"/>
</dbReference>
<dbReference type="EMBL" id="CAJNRE010004722">
    <property type="protein sequence ID" value="CAF2038309.1"/>
    <property type="molecule type" value="Genomic_DNA"/>
</dbReference>
<reference evidence="2" key="1">
    <citation type="submission" date="2021-02" db="EMBL/GenBank/DDBJ databases">
        <authorList>
            <person name="Nowell W R."/>
        </authorList>
    </citation>
    <scope>NUCLEOTIDE SEQUENCE</scope>
</reference>
<comment type="caution">
    <text evidence="2">The sequence shown here is derived from an EMBL/GenBank/DDBJ whole genome shotgun (WGS) entry which is preliminary data.</text>
</comment>
<gene>
    <name evidence="2" type="ORF">MBJ925_LOCUS11029</name>
</gene>
<feature type="region of interest" description="Disordered" evidence="1">
    <location>
        <begin position="52"/>
        <end position="105"/>
    </location>
</feature>
<proteinExistence type="predicted"/>
<feature type="compositionally biased region" description="Polar residues" evidence="1">
    <location>
        <begin position="82"/>
        <end position="105"/>
    </location>
</feature>
<evidence type="ECO:0000313" key="3">
    <source>
        <dbReference type="Proteomes" id="UP000663824"/>
    </source>
</evidence>